<name>A0A382A2B8_9ZZZZ</name>
<dbReference type="AlphaFoldDB" id="A0A382A2B8"/>
<reference evidence="1" key="1">
    <citation type="submission" date="2018-05" db="EMBL/GenBank/DDBJ databases">
        <authorList>
            <person name="Lanie J.A."/>
            <person name="Ng W.-L."/>
            <person name="Kazmierczak K.M."/>
            <person name="Andrzejewski T.M."/>
            <person name="Davidsen T.M."/>
            <person name="Wayne K.J."/>
            <person name="Tettelin H."/>
            <person name="Glass J.I."/>
            <person name="Rusch D."/>
            <person name="Podicherti R."/>
            <person name="Tsui H.-C.T."/>
            <person name="Winkler M.E."/>
        </authorList>
    </citation>
    <scope>NUCLEOTIDE SEQUENCE</scope>
</reference>
<sequence>MEKRYWLTPPEIYKPLDKEFHFDFDPCPFPKTIDSLNMPWGEMNYVNPPFKKVDGGTMPFIHKAIAEAKLGKSSFIVFNVRSGVNQLLRAGGVPRAMGRIKWLECDTKEPYPMPNESVGFFLKGDGVPTLLSSNIGVVK</sequence>
<gene>
    <name evidence="1" type="ORF">METZ01_LOCUS148348</name>
</gene>
<accession>A0A382A2B8</accession>
<proteinExistence type="predicted"/>
<dbReference type="EMBL" id="UINC01023572">
    <property type="protein sequence ID" value="SVA95494.1"/>
    <property type="molecule type" value="Genomic_DNA"/>
</dbReference>
<evidence type="ECO:0000313" key="1">
    <source>
        <dbReference type="EMBL" id="SVA95494.1"/>
    </source>
</evidence>
<organism evidence="1">
    <name type="scientific">marine metagenome</name>
    <dbReference type="NCBI Taxonomy" id="408172"/>
    <lineage>
        <taxon>unclassified sequences</taxon>
        <taxon>metagenomes</taxon>
        <taxon>ecological metagenomes</taxon>
    </lineage>
</organism>
<protein>
    <submittedName>
        <fullName evidence="1">Uncharacterized protein</fullName>
    </submittedName>
</protein>